<dbReference type="PROSITE" id="PS51170">
    <property type="entry name" value="CW"/>
    <property type="match status" value="2"/>
</dbReference>
<name>A0A4Y5T4I6_CLOPF</name>
<accession>A0A4Y5T4I6</accession>
<dbReference type="Gene3D" id="2.10.270.10">
    <property type="entry name" value="Cholin Binding"/>
    <property type="match status" value="1"/>
</dbReference>
<dbReference type="Pfam" id="PF01473">
    <property type="entry name" value="Choline_bind_1"/>
    <property type="match status" value="1"/>
</dbReference>
<keyword evidence="1" id="KW-0677">Repeat</keyword>
<dbReference type="InterPro" id="IPR018337">
    <property type="entry name" value="Cell_wall/Cho-bd_repeat"/>
</dbReference>
<evidence type="ECO:0000313" key="3">
    <source>
        <dbReference type="EMBL" id="QDB01297.1"/>
    </source>
</evidence>
<evidence type="ECO:0000256" key="2">
    <source>
        <dbReference type="PROSITE-ProRule" id="PRU00591"/>
    </source>
</evidence>
<feature type="repeat" description="Cell wall-binding" evidence="2">
    <location>
        <begin position="488"/>
        <end position="507"/>
    </location>
</feature>
<proteinExistence type="predicted"/>
<dbReference type="SUPFAM" id="SSF69360">
    <property type="entry name" value="Cell wall binding repeat"/>
    <property type="match status" value="1"/>
</dbReference>
<feature type="repeat" description="Cell wall-binding" evidence="2">
    <location>
        <begin position="467"/>
        <end position="486"/>
    </location>
</feature>
<protein>
    <submittedName>
        <fullName evidence="3">Uncharacterized protein</fullName>
    </submittedName>
</protein>
<dbReference type="EMBL" id="MK285062">
    <property type="protein sequence ID" value="QDB01297.1"/>
    <property type="molecule type" value="Genomic_DNA"/>
</dbReference>
<dbReference type="Pfam" id="PF19127">
    <property type="entry name" value="Choline_bind_3"/>
    <property type="match status" value="1"/>
</dbReference>
<organism evidence="3">
    <name type="scientific">Clostridium perfringens</name>
    <dbReference type="NCBI Taxonomy" id="1502"/>
    <lineage>
        <taxon>Bacteria</taxon>
        <taxon>Bacillati</taxon>
        <taxon>Bacillota</taxon>
        <taxon>Clostridia</taxon>
        <taxon>Eubacteriales</taxon>
        <taxon>Clostridiaceae</taxon>
        <taxon>Clostridium</taxon>
    </lineage>
</organism>
<reference evidence="3" key="1">
    <citation type="journal article" date="2019" name="Pathogens">
        <title>In silico Identification of Novel Toxin Homologs and Associated Mobile Genetic Elements in Clostridium perfringens.</title>
        <authorList>
            <person name="Lacey J.A."/>
            <person name="Johanesen P.A."/>
            <person name="Lyras D."/>
            <person name="Moore R.J."/>
        </authorList>
    </citation>
    <scope>NUCLEOTIDE SEQUENCE</scope>
    <source>
        <strain evidence="3">16SBCL1142</strain>
        <plasmid evidence="3">pCP16SBCL1142-1</plasmid>
    </source>
</reference>
<dbReference type="AlphaFoldDB" id="A0A4Y5T4I6"/>
<evidence type="ECO:0000256" key="1">
    <source>
        <dbReference type="ARBA" id="ARBA00022737"/>
    </source>
</evidence>
<geneLocation type="plasmid" evidence="3">
    <name>pCP16SBCL1142-1</name>
</geneLocation>
<keyword evidence="3" id="KW-0614">Plasmid</keyword>
<sequence length="512" mass="59338">MKKLLLLISFLIGFISIQSYNNIKAKEIKKYEKLYLTTEDYQATTCYNYNTLYMRSIFSPASLRDFDGNNYVSNTSEFISKNIPFIHLSKVLFKNEEAKNYPVKRIVFTAGNPIVSAEALKDNSLNTIIGKDLFYNIALIDDDVEVIGFNRLLDDGMPAYPDIISSKVSTENLDNDYKKIIINTDKDLRNYDYIGLRWKYGDKARKKVESLGNLKSGPILVIDNIDFYSEKTVDEDLTELKLKWNNTESFFNGKFQKPDITIENIKENEDIKLEIEGGGIEAGEYIVSIKNILGKDANRYRLPSNNSVKFKILPSNVNGSANLYYLDNNLNNRLDIGDEIKINQDNINLIPSNIEYQWTITKDDNESCIIGENKDSLLIVDDKTIGKVKCKLIFTGNIIGEIVTNELNISNIEDLKKSMSQLTKEKNGWIRENTIWRFYKKNKILTNRWLKENSKWYYLDSENGDMKTGWNKINDKWYYLDSENGDMKTGWNKINDKWYYLDSENGDMKTGW</sequence>